<dbReference type="RefSeq" id="WP_099397015.1">
    <property type="nucleotide sequence ID" value="NZ_CAWOLO010000003.1"/>
</dbReference>
<organism evidence="1 3">
    <name type="scientific">Iodobacter fluviatilis</name>
    <dbReference type="NCBI Taxonomy" id="537"/>
    <lineage>
        <taxon>Bacteria</taxon>
        <taxon>Pseudomonadati</taxon>
        <taxon>Pseudomonadota</taxon>
        <taxon>Betaproteobacteria</taxon>
        <taxon>Neisseriales</taxon>
        <taxon>Chitinibacteraceae</taxon>
        <taxon>Iodobacter</taxon>
    </lineage>
</organism>
<evidence type="ECO:0000313" key="2">
    <source>
        <dbReference type="EMBL" id="TCU88517.1"/>
    </source>
</evidence>
<sequence length="68" mass="7913">MNLTHITTDGDRWDLLAWRYYRDISRIPLLIDANPHMAISEVLPSGQTVLIPIIEEEVSTEDLPPWKR</sequence>
<keyword evidence="4" id="KW-1185">Reference proteome</keyword>
<dbReference type="EMBL" id="SMBT01000003">
    <property type="protein sequence ID" value="TCU88517.1"/>
    <property type="molecule type" value="Genomic_DNA"/>
</dbReference>
<dbReference type="EMBL" id="UGHR01000001">
    <property type="protein sequence ID" value="STQ91412.1"/>
    <property type="molecule type" value="Genomic_DNA"/>
</dbReference>
<gene>
    <name evidence="2" type="ORF">EV682_103101</name>
    <name evidence="1" type="ORF">NCTC11159_02484</name>
</gene>
<evidence type="ECO:0000313" key="1">
    <source>
        <dbReference type="EMBL" id="STQ91412.1"/>
    </source>
</evidence>
<evidence type="ECO:0000313" key="3">
    <source>
        <dbReference type="Proteomes" id="UP000255108"/>
    </source>
</evidence>
<dbReference type="Proteomes" id="UP000295794">
    <property type="component" value="Unassembled WGS sequence"/>
</dbReference>
<protein>
    <submittedName>
        <fullName evidence="1 2">Tail protein X</fullName>
    </submittedName>
</protein>
<dbReference type="Proteomes" id="UP000255108">
    <property type="component" value="Unassembled WGS sequence"/>
</dbReference>
<evidence type="ECO:0000313" key="4">
    <source>
        <dbReference type="Proteomes" id="UP000295794"/>
    </source>
</evidence>
<dbReference type="InterPro" id="IPR008861">
    <property type="entry name" value="GpX-like"/>
</dbReference>
<reference evidence="2 4" key="2">
    <citation type="submission" date="2019-03" db="EMBL/GenBank/DDBJ databases">
        <title>Genomic Encyclopedia of Type Strains, Phase IV (KMG-IV): sequencing the most valuable type-strain genomes for metagenomic binning, comparative biology and taxonomic classification.</title>
        <authorList>
            <person name="Goeker M."/>
        </authorList>
    </citation>
    <scope>NUCLEOTIDE SEQUENCE [LARGE SCALE GENOMIC DNA]</scope>
    <source>
        <strain evidence="2 4">DSM 3764</strain>
    </source>
</reference>
<reference evidence="1 3" key="1">
    <citation type="submission" date="2018-06" db="EMBL/GenBank/DDBJ databases">
        <authorList>
            <consortium name="Pathogen Informatics"/>
            <person name="Doyle S."/>
        </authorList>
    </citation>
    <scope>NUCLEOTIDE SEQUENCE [LARGE SCALE GENOMIC DNA]</scope>
    <source>
        <strain evidence="1 3">NCTC11159</strain>
    </source>
</reference>
<dbReference type="AlphaFoldDB" id="A0A377Q947"/>
<name>A0A377Q947_9NEIS</name>
<accession>A0A377Q947</accession>
<dbReference type="Pfam" id="PF05489">
    <property type="entry name" value="Phage_tail_X"/>
    <property type="match status" value="1"/>
</dbReference>
<proteinExistence type="predicted"/>
<dbReference type="OrthoDB" id="8602627at2"/>